<evidence type="ECO:0000259" key="12">
    <source>
        <dbReference type="Pfam" id="PF20645"/>
    </source>
</evidence>
<keyword evidence="8" id="KW-0804">Transcription</keyword>
<keyword evidence="3" id="KW-0479">Metal-binding</keyword>
<evidence type="ECO:0000256" key="1">
    <source>
        <dbReference type="ARBA" id="ARBA00004604"/>
    </source>
</evidence>
<feature type="compositionally biased region" description="Basic and acidic residues" evidence="10">
    <location>
        <begin position="171"/>
        <end position="186"/>
    </location>
</feature>
<evidence type="ECO:0000256" key="5">
    <source>
        <dbReference type="ARBA" id="ARBA00022833"/>
    </source>
</evidence>
<evidence type="ECO:0000313" key="13">
    <source>
        <dbReference type="EMBL" id="KAJ7368389.1"/>
    </source>
</evidence>
<comment type="similarity">
    <text evidence="2">Belongs to the RRN7/TAF1B family.</text>
</comment>
<keyword evidence="9" id="KW-0539">Nucleus</keyword>
<gene>
    <name evidence="13" type="ORF">DFH08DRAFT_982273</name>
</gene>
<dbReference type="InterPro" id="IPR048538">
    <property type="entry name" value="Rrn7_cyclin_C"/>
</dbReference>
<evidence type="ECO:0000256" key="4">
    <source>
        <dbReference type="ARBA" id="ARBA00022771"/>
    </source>
</evidence>
<dbReference type="InterPro" id="IPR033599">
    <property type="entry name" value="TAF1B/Rrn7"/>
</dbReference>
<keyword evidence="7" id="KW-0238">DNA-binding</keyword>
<feature type="domain" description="Rrn7/TAF1B N-terminal cyclin" evidence="11">
    <location>
        <begin position="198"/>
        <end position="278"/>
    </location>
</feature>
<keyword evidence="14" id="KW-1185">Reference proteome</keyword>
<comment type="subcellular location">
    <subcellularLocation>
        <location evidence="1">Nucleus</location>
        <location evidence="1">Nucleolus</location>
    </subcellularLocation>
</comment>
<protein>
    <recommendedName>
        <fullName evidence="15">RRN7-type domain-containing protein</fullName>
    </recommendedName>
</protein>
<accession>A0AAD7AUY1</accession>
<evidence type="ECO:0000259" key="11">
    <source>
        <dbReference type="Pfam" id="PF20644"/>
    </source>
</evidence>
<keyword evidence="4" id="KW-0863">Zinc-finger</keyword>
<evidence type="ECO:0000256" key="8">
    <source>
        <dbReference type="ARBA" id="ARBA00023163"/>
    </source>
</evidence>
<dbReference type="EMBL" id="JARIHO010000001">
    <property type="protein sequence ID" value="KAJ7368389.1"/>
    <property type="molecule type" value="Genomic_DNA"/>
</dbReference>
<evidence type="ECO:0000256" key="6">
    <source>
        <dbReference type="ARBA" id="ARBA00023015"/>
    </source>
</evidence>
<evidence type="ECO:0008006" key="15">
    <source>
        <dbReference type="Google" id="ProtNLM"/>
    </source>
</evidence>
<comment type="caution">
    <text evidence="13">The sequence shown here is derived from an EMBL/GenBank/DDBJ whole genome shotgun (WGS) entry which is preliminary data.</text>
</comment>
<feature type="domain" description="Rrn7/TAF1B C-terminal cyclin" evidence="12">
    <location>
        <begin position="297"/>
        <end position="471"/>
    </location>
</feature>
<dbReference type="PANTHER" id="PTHR31576:SF2">
    <property type="entry name" value="TATA BOX-BINDING PROTEIN-ASSOCIATED FACTOR RNA POLYMERASE I SUBUNIT B"/>
    <property type="match status" value="1"/>
</dbReference>
<dbReference type="AlphaFoldDB" id="A0AAD7AUY1"/>
<feature type="domain" description="Rrn7/TAF1B N-terminal cyclin" evidence="11">
    <location>
        <begin position="86"/>
        <end position="151"/>
    </location>
</feature>
<sequence length="577" mass="65381">MAPRKRCPVCRSKQWHKEPSSGLIACSEGHILQNYRSEVTEVDEMGRHAVRKRTLKSNRRKKDVRTDNDAKLYHGNRGRYFYFQCLQLILRHQVAVLIERWALPPELEVVCRDLWALHLSLLREPPPSEPDLAAQESDAEDRDDGDQKSSRSEFYFEDPKPLSSDDEDDVKAEKVDPDLDEVKNEEADYELDELLAENSASESSSSDGEDEVDETKVMPPGKKSKGGGLSKFEQPANTLAVIVLAFWTLRIPILYADLTRLIESYELPYLEATRVLPQSMSVHLTKQNIQALSPPKTPTAMALHSLASSLARRVHLSFDIKTPECNAAPVLWRVVTQCLGGTPTLYRLTKRLSAVLSLPLTLHHSLAPGLKRVKQYDAESHKFDNVAPELAFVATGIIVLKMVYGLDGRERLPVDSEDPASDLARIDEYLELLGRLDATTQAAEFDSRTAMVIEDLGEDTVDEYLKFCERALVGPANDVLERFFPLPEREAALPKAASGDERVELRATRLRDREEEVLRPGEKYTLGDGGEMPEQYAAIVSRAAGWVGVREEYVWRVIESYERRMWQTWLRIRRGEL</sequence>
<evidence type="ECO:0000256" key="7">
    <source>
        <dbReference type="ARBA" id="ARBA00023125"/>
    </source>
</evidence>
<dbReference type="GO" id="GO:0042790">
    <property type="term" value="P:nucleolar large rRNA transcription by RNA polymerase I"/>
    <property type="evidence" value="ECO:0007669"/>
    <property type="project" value="TreeGrafter"/>
</dbReference>
<evidence type="ECO:0000256" key="9">
    <source>
        <dbReference type="ARBA" id="ARBA00023242"/>
    </source>
</evidence>
<feature type="compositionally biased region" description="Low complexity" evidence="10">
    <location>
        <begin position="196"/>
        <end position="206"/>
    </location>
</feature>
<organism evidence="13 14">
    <name type="scientific">Mycena albidolilacea</name>
    <dbReference type="NCBI Taxonomy" id="1033008"/>
    <lineage>
        <taxon>Eukaryota</taxon>
        <taxon>Fungi</taxon>
        <taxon>Dikarya</taxon>
        <taxon>Basidiomycota</taxon>
        <taxon>Agaricomycotina</taxon>
        <taxon>Agaricomycetes</taxon>
        <taxon>Agaricomycetidae</taxon>
        <taxon>Agaricales</taxon>
        <taxon>Marasmiineae</taxon>
        <taxon>Mycenaceae</taxon>
        <taxon>Mycena</taxon>
    </lineage>
</organism>
<evidence type="ECO:0000256" key="2">
    <source>
        <dbReference type="ARBA" id="ARBA00006899"/>
    </source>
</evidence>
<feature type="region of interest" description="Disordered" evidence="10">
    <location>
        <begin position="125"/>
        <end position="230"/>
    </location>
</feature>
<keyword evidence="6" id="KW-0805">Transcription regulation</keyword>
<name>A0AAD7AUY1_9AGAR</name>
<dbReference type="GO" id="GO:0070860">
    <property type="term" value="C:RNA polymerase I core factor complex"/>
    <property type="evidence" value="ECO:0007669"/>
    <property type="project" value="InterPro"/>
</dbReference>
<dbReference type="Proteomes" id="UP001218218">
    <property type="component" value="Unassembled WGS sequence"/>
</dbReference>
<dbReference type="InterPro" id="IPR048540">
    <property type="entry name" value="Rrn7_cyclin_N"/>
</dbReference>
<evidence type="ECO:0000313" key="14">
    <source>
        <dbReference type="Proteomes" id="UP001218218"/>
    </source>
</evidence>
<proteinExistence type="inferred from homology"/>
<reference evidence="13" key="1">
    <citation type="submission" date="2023-03" db="EMBL/GenBank/DDBJ databases">
        <title>Massive genome expansion in bonnet fungi (Mycena s.s.) driven by repeated elements and novel gene families across ecological guilds.</title>
        <authorList>
            <consortium name="Lawrence Berkeley National Laboratory"/>
            <person name="Harder C.B."/>
            <person name="Miyauchi S."/>
            <person name="Viragh M."/>
            <person name="Kuo A."/>
            <person name="Thoen E."/>
            <person name="Andreopoulos B."/>
            <person name="Lu D."/>
            <person name="Skrede I."/>
            <person name="Drula E."/>
            <person name="Henrissat B."/>
            <person name="Morin E."/>
            <person name="Kohler A."/>
            <person name="Barry K."/>
            <person name="LaButti K."/>
            <person name="Morin E."/>
            <person name="Salamov A."/>
            <person name="Lipzen A."/>
            <person name="Mereny Z."/>
            <person name="Hegedus B."/>
            <person name="Baldrian P."/>
            <person name="Stursova M."/>
            <person name="Weitz H."/>
            <person name="Taylor A."/>
            <person name="Grigoriev I.V."/>
            <person name="Nagy L.G."/>
            <person name="Martin F."/>
            <person name="Kauserud H."/>
        </authorList>
    </citation>
    <scope>NUCLEOTIDE SEQUENCE</scope>
    <source>
        <strain evidence="13">CBHHK002</strain>
    </source>
</reference>
<dbReference type="PANTHER" id="PTHR31576">
    <property type="entry name" value="TATA BOX-BINDING PROTEIN-ASSOCIATED FACTOR RNA POLYMERASE I SUBUNIT B"/>
    <property type="match status" value="1"/>
</dbReference>
<dbReference type="Pfam" id="PF20645">
    <property type="entry name" value="Rrn7_cyclin_C"/>
    <property type="match status" value="1"/>
</dbReference>
<dbReference type="GO" id="GO:0001164">
    <property type="term" value="F:RNA polymerase I core promoter sequence-specific DNA binding"/>
    <property type="evidence" value="ECO:0007669"/>
    <property type="project" value="InterPro"/>
</dbReference>
<evidence type="ECO:0000256" key="10">
    <source>
        <dbReference type="SAM" id="MobiDB-lite"/>
    </source>
</evidence>
<keyword evidence="5" id="KW-0862">Zinc</keyword>
<dbReference type="Pfam" id="PF20644">
    <property type="entry name" value="Rrn7_cyclin_N"/>
    <property type="match status" value="2"/>
</dbReference>
<evidence type="ECO:0000256" key="3">
    <source>
        <dbReference type="ARBA" id="ARBA00022723"/>
    </source>
</evidence>
<dbReference type="GO" id="GO:0008270">
    <property type="term" value="F:zinc ion binding"/>
    <property type="evidence" value="ECO:0007669"/>
    <property type="project" value="UniProtKB-KW"/>
</dbReference>